<evidence type="ECO:0000256" key="5">
    <source>
        <dbReference type="ARBA" id="ARBA00023180"/>
    </source>
</evidence>
<accession>A0A482VGJ3</accession>
<feature type="domain" description="Carboxylesterase type B" evidence="6">
    <location>
        <begin position="581"/>
        <end position="1118"/>
    </location>
</feature>
<dbReference type="OrthoDB" id="19653at2759"/>
<evidence type="ECO:0000259" key="6">
    <source>
        <dbReference type="Pfam" id="PF00135"/>
    </source>
</evidence>
<dbReference type="PANTHER" id="PTHR43142">
    <property type="entry name" value="CARBOXYLIC ESTER HYDROLASE"/>
    <property type="match status" value="1"/>
</dbReference>
<protein>
    <recommendedName>
        <fullName evidence="6">Carboxylesterase type B domain-containing protein</fullName>
    </recommendedName>
</protein>
<keyword evidence="5" id="KW-0325">Glycoprotein</keyword>
<evidence type="ECO:0000256" key="1">
    <source>
        <dbReference type="ARBA" id="ARBA00005964"/>
    </source>
</evidence>
<dbReference type="PANTHER" id="PTHR43142:SF1">
    <property type="entry name" value="CARBOXYLIC ESTER HYDROLASE"/>
    <property type="match status" value="1"/>
</dbReference>
<feature type="domain" description="Carboxylesterase type B" evidence="6">
    <location>
        <begin position="3"/>
        <end position="404"/>
    </location>
</feature>
<evidence type="ECO:0000313" key="8">
    <source>
        <dbReference type="Proteomes" id="UP000292052"/>
    </source>
</evidence>
<organism evidence="7 8">
    <name type="scientific">Asbolus verrucosus</name>
    <name type="common">Desert ironclad beetle</name>
    <dbReference type="NCBI Taxonomy" id="1661398"/>
    <lineage>
        <taxon>Eukaryota</taxon>
        <taxon>Metazoa</taxon>
        <taxon>Ecdysozoa</taxon>
        <taxon>Arthropoda</taxon>
        <taxon>Hexapoda</taxon>
        <taxon>Insecta</taxon>
        <taxon>Pterygota</taxon>
        <taxon>Neoptera</taxon>
        <taxon>Endopterygota</taxon>
        <taxon>Coleoptera</taxon>
        <taxon>Polyphaga</taxon>
        <taxon>Cucujiformia</taxon>
        <taxon>Tenebrionidae</taxon>
        <taxon>Pimeliinae</taxon>
        <taxon>Asbolus</taxon>
    </lineage>
</organism>
<dbReference type="InterPro" id="IPR002018">
    <property type="entry name" value="CarbesteraseB"/>
</dbReference>
<comment type="caution">
    <text evidence="7">The sequence shown here is derived from an EMBL/GenBank/DDBJ whole genome shotgun (WGS) entry which is preliminary data.</text>
</comment>
<dbReference type="InterPro" id="IPR002168">
    <property type="entry name" value="Lipase_GDXG_HIS_AS"/>
</dbReference>
<proteinExistence type="inferred from homology"/>
<dbReference type="SUPFAM" id="SSF53474">
    <property type="entry name" value="alpha/beta-Hydrolases"/>
    <property type="match status" value="2"/>
</dbReference>
<sequence length="1131" mass="127675">MSQPEVTINQGKLRGSIATDIQGENYYRFQGIPYARPPLGNLRFKDPLPPEKWSGIYDATKEGDPCYARDLYKKDVIAGSENCLVLNVYTKKLPDNKNKNLRPVLFWIHGGGFIYGSGSTEFYGPDLLITEDVVVVTINYRLGMLGINYSKLIVISIIISCPIGFLSLEDSSLGVPGNAGLKDMIMALKWVQSNISNFSGDPNNVTIFGESAGGAAVHLLFLSQMSRGLFHKAIAQSGCAINPWVQGQQGVKGIASVIGLEGADEKTIYKYLMEKSVEEIYEIQEKIADNVVASERRPFGLVIEEKSNGSAFITEEPMNIMLSGKFNHVPLMTGYTTAEGMCFELFKNPNCPNRPTFEDIIPWFFGYQLGSAESKAVAEKIKKFYYGSEEPSSANIGKKYDSFHNFFIIGTISLLHIKSKVFHYPGQFFDWCMLSDAMFVYGIYVTIMTQLGRSKAPTYLYRVSIESELNFFKHFLKIKEPGVSHCDDVGYLFKHFATPEIKAGSLEDTAYRRFVRLWTNFAKYGNPTPQPNDSLLNVVWKPVTGSEIDFLDIGKTLIATSSPETDRMNFWKKLFADSPAEIKDGKIRGKIGIDRQGAKFYSFQNIPYAAPPLGDLRFKAPQPVEPWTGIKDATKEGNECVSRHLITREFVGSEDCLNLNVYTPEIPPDDKPKSLKPVMFWIHGGIFMTGSNKPELFGPEFLMPEDIVLVTINYRLGILGFLSLEDPSLGIPGNAGFKDMVMALKWVQRNISYFFGDPNNVTVFGESAGAAAAHLLMLSPMTKGEMIKLKIFSNRQNVTILGLLHKVIAQSASALNSWVVGRRSARVLAENLGFWNTDDRKILSFLRNVPAKEILKAQIKIDTADFVENDIRFFGAVTERPSNEEPFLTKRPIDIILSGDYNHVPMILGYNLREGIAFDDIVPARSRMSFFTNMELSVPFSLHIERGSNLSKMIAQKIKKFYFGDVQQNKNQHLMQYCDLCTDTSFLRDVYFSTKHHLKTSTKPIYFYRMSLDTDLNVFKKLTRTTTPGVYHGDDLGYLFKTMFTPDIHPGSIEDVAQRKFTRLWTNFARYSNPTPNPNDKFLNITWKPCKIDEMHFLDIGEKLTMQINPEPERMAFWDNIYQINPAISKL</sequence>
<dbReference type="Proteomes" id="UP000292052">
    <property type="component" value="Unassembled WGS sequence"/>
</dbReference>
<gene>
    <name evidence="7" type="ORF">BDFB_007202</name>
</gene>
<evidence type="ECO:0000313" key="7">
    <source>
        <dbReference type="EMBL" id="RZC31955.1"/>
    </source>
</evidence>
<comment type="similarity">
    <text evidence="2">Belongs to the 'GDXG' lipolytic enzyme family.</text>
</comment>
<name>A0A482VGJ3_ASBVE</name>
<dbReference type="InterPro" id="IPR029058">
    <property type="entry name" value="AB_hydrolase_fold"/>
</dbReference>
<keyword evidence="4" id="KW-0378">Hydrolase</keyword>
<reference evidence="7 8" key="1">
    <citation type="submission" date="2017-03" db="EMBL/GenBank/DDBJ databases">
        <title>Genome of the blue death feigning beetle - Asbolus verrucosus.</title>
        <authorList>
            <person name="Rider S.D."/>
        </authorList>
    </citation>
    <scope>NUCLEOTIDE SEQUENCE [LARGE SCALE GENOMIC DNA]</scope>
    <source>
        <strain evidence="7">Butters</strain>
        <tissue evidence="7">Head and leg muscle</tissue>
    </source>
</reference>
<dbReference type="AlphaFoldDB" id="A0A482VGJ3"/>
<evidence type="ECO:0000256" key="4">
    <source>
        <dbReference type="ARBA" id="ARBA00022801"/>
    </source>
</evidence>
<dbReference type="FunFam" id="3.40.50.1820:FF:000092">
    <property type="entry name" value="Carboxylic ester hydrolase"/>
    <property type="match status" value="1"/>
</dbReference>
<evidence type="ECO:0000256" key="3">
    <source>
        <dbReference type="ARBA" id="ARBA00022487"/>
    </source>
</evidence>
<comment type="similarity">
    <text evidence="1">Belongs to the type-B carboxylesterase/lipase family.</text>
</comment>
<dbReference type="Gene3D" id="3.40.50.1820">
    <property type="entry name" value="alpha/beta hydrolase"/>
    <property type="match status" value="2"/>
</dbReference>
<dbReference type="PROSITE" id="PS01173">
    <property type="entry name" value="LIPASE_GDXG_HIS"/>
    <property type="match status" value="1"/>
</dbReference>
<keyword evidence="8" id="KW-1185">Reference proteome</keyword>
<dbReference type="STRING" id="1661398.A0A482VGJ3"/>
<dbReference type="GO" id="GO:0052689">
    <property type="term" value="F:carboxylic ester hydrolase activity"/>
    <property type="evidence" value="ECO:0007669"/>
    <property type="project" value="UniProtKB-KW"/>
</dbReference>
<keyword evidence="3" id="KW-0719">Serine esterase</keyword>
<dbReference type="EMBL" id="QDEB01101269">
    <property type="protein sequence ID" value="RZC31955.1"/>
    <property type="molecule type" value="Genomic_DNA"/>
</dbReference>
<evidence type="ECO:0000256" key="2">
    <source>
        <dbReference type="ARBA" id="ARBA00010515"/>
    </source>
</evidence>
<feature type="domain" description="Carboxylesterase type B" evidence="6">
    <location>
        <begin position="433"/>
        <end position="571"/>
    </location>
</feature>
<dbReference type="Pfam" id="PF00135">
    <property type="entry name" value="COesterase"/>
    <property type="match status" value="3"/>
</dbReference>